<accession>A0A344PGZ0</accession>
<protein>
    <submittedName>
        <fullName evidence="3">SufD family Fe-S cluster assembly protein</fullName>
    </submittedName>
</protein>
<dbReference type="EMBL" id="CP030918">
    <property type="protein sequence ID" value="AXC48645.1"/>
    <property type="molecule type" value="Genomic_DNA"/>
</dbReference>
<evidence type="ECO:0000313" key="3">
    <source>
        <dbReference type="EMBL" id="AXC48645.1"/>
    </source>
</evidence>
<proteinExistence type="predicted"/>
<reference evidence="4" key="1">
    <citation type="submission" date="2018-07" db="EMBL/GenBank/DDBJ databases">
        <title>Genome sequencing of Paracoccus sp. SC2-6.</title>
        <authorList>
            <person name="Heo J."/>
            <person name="Kim S.-J."/>
            <person name="Kwon S.-W."/>
        </authorList>
    </citation>
    <scope>NUCLEOTIDE SEQUENCE [LARGE SCALE GENOMIC DNA]</scope>
    <source>
        <strain evidence="4">SC2-6</strain>
    </source>
</reference>
<sequence length="420" mass="44684">MADLSPVLTRTPASDSPLGVARQAAEDRLAQLGLPGRRDEYWRFAGPADFSQGDAPSVALPQGDGTLFSDLDRLTLVFVDGRFDAAASDPLPLDGVEIAPLAAAPDWARRAYGAREAAAHIPVPRPLAAMNTARAADGLAIRVTGRPTRPLHILHRRTEAAGDAVWHHVIHLEPGAELTLIETGSAGSRQNSVIEADLADGAKLHLIAAKRRGDELALSHLFARLGNESVLKSFALALDGRHLRREAVIDVVGDDAVVHLAGAALGDGRDFINDDTVFIIHGGLRGESRQVFKKVLRGSATGIFQGKILVRPGAQKTDGYQISQSLLLDELCQFLAKPELEIYADDVKCSHGSTTGAIDETALFYLRSRGVPKAQAEVLLVLSFLADALAEIEDDGLRSRISARVEEALTADAGQIGNGG</sequence>
<dbReference type="KEGG" id="pars:DRW48_02115"/>
<evidence type="ECO:0000313" key="4">
    <source>
        <dbReference type="Proteomes" id="UP000252023"/>
    </source>
</evidence>
<dbReference type="Pfam" id="PF01458">
    <property type="entry name" value="SUFBD_core"/>
    <property type="match status" value="1"/>
</dbReference>
<dbReference type="InterPro" id="IPR055346">
    <property type="entry name" value="Fe-S_cluster_assembly_SufBD"/>
</dbReference>
<dbReference type="OrthoDB" id="9768262at2"/>
<feature type="region of interest" description="Disordered" evidence="1">
    <location>
        <begin position="1"/>
        <end position="20"/>
    </location>
</feature>
<dbReference type="InterPro" id="IPR037284">
    <property type="entry name" value="SUF_FeS_clus_asmbl_SufBD_sf"/>
</dbReference>
<dbReference type="PANTHER" id="PTHR43575">
    <property type="entry name" value="PROTEIN ABCI7, CHLOROPLASTIC"/>
    <property type="match status" value="1"/>
</dbReference>
<evidence type="ECO:0000259" key="2">
    <source>
        <dbReference type="Pfam" id="PF01458"/>
    </source>
</evidence>
<name>A0A344PGZ0_9RHOB</name>
<gene>
    <name evidence="3" type="ORF">DRW48_02115</name>
</gene>
<dbReference type="PANTHER" id="PTHR43575:SF1">
    <property type="entry name" value="PROTEIN ABCI7, CHLOROPLASTIC"/>
    <property type="match status" value="1"/>
</dbReference>
<dbReference type="RefSeq" id="WP_114074964.1">
    <property type="nucleotide sequence ID" value="NZ_CP030918.1"/>
</dbReference>
<organism evidence="3 4">
    <name type="scientific">Paracoccus suum</name>
    <dbReference type="NCBI Taxonomy" id="2259340"/>
    <lineage>
        <taxon>Bacteria</taxon>
        <taxon>Pseudomonadati</taxon>
        <taxon>Pseudomonadota</taxon>
        <taxon>Alphaproteobacteria</taxon>
        <taxon>Rhodobacterales</taxon>
        <taxon>Paracoccaceae</taxon>
        <taxon>Paracoccus</taxon>
    </lineage>
</organism>
<dbReference type="SUPFAM" id="SSF101960">
    <property type="entry name" value="Stabilizer of iron transporter SufD"/>
    <property type="match status" value="1"/>
</dbReference>
<dbReference type="InterPro" id="IPR000825">
    <property type="entry name" value="SUF_FeS_clus_asmbl_SufBD_core"/>
</dbReference>
<evidence type="ECO:0000256" key="1">
    <source>
        <dbReference type="SAM" id="MobiDB-lite"/>
    </source>
</evidence>
<keyword evidence="4" id="KW-1185">Reference proteome</keyword>
<feature type="domain" description="SUF system FeS cluster assembly SufBD core" evidence="2">
    <location>
        <begin position="164"/>
        <end position="384"/>
    </location>
</feature>
<dbReference type="AlphaFoldDB" id="A0A344PGZ0"/>
<dbReference type="Proteomes" id="UP000252023">
    <property type="component" value="Chromosome"/>
</dbReference>
<dbReference type="GO" id="GO:0016226">
    <property type="term" value="P:iron-sulfur cluster assembly"/>
    <property type="evidence" value="ECO:0007669"/>
    <property type="project" value="InterPro"/>
</dbReference>